<comment type="caution">
    <text evidence="6">The sequence shown here is derived from an EMBL/GenBank/DDBJ whole genome shotgun (WGS) entry which is preliminary data.</text>
</comment>
<name>A0AAN8BIA3_9TELE</name>
<dbReference type="GO" id="GO:0005765">
    <property type="term" value="C:lysosomal membrane"/>
    <property type="evidence" value="ECO:0007669"/>
    <property type="project" value="TreeGrafter"/>
</dbReference>
<evidence type="ECO:0000256" key="2">
    <source>
        <dbReference type="ARBA" id="ARBA00004127"/>
    </source>
</evidence>
<protein>
    <recommendedName>
        <fullName evidence="8">Cytochrome b-561</fullName>
    </recommendedName>
</protein>
<dbReference type="Gene3D" id="1.20.120.1770">
    <property type="match status" value="1"/>
</dbReference>
<keyword evidence="5" id="KW-0472">Membrane</keyword>
<keyword evidence="5" id="KW-1133">Transmembrane helix</keyword>
<comment type="catalytic activity">
    <reaction evidence="4">
        <text>monodehydro-L-ascorbate radical(out) + L-ascorbate(in) = monodehydro-L-ascorbate radical(in) + L-ascorbate(out)</text>
        <dbReference type="Rhea" id="RHEA:66524"/>
        <dbReference type="ChEBI" id="CHEBI:38290"/>
        <dbReference type="ChEBI" id="CHEBI:59513"/>
    </reaction>
    <physiologicalReaction direction="left-to-right" evidence="4">
        <dbReference type="Rhea" id="RHEA:66525"/>
    </physiologicalReaction>
</comment>
<comment type="cofactor">
    <cofactor evidence="1">
        <name>heme b</name>
        <dbReference type="ChEBI" id="CHEBI:60344"/>
    </cofactor>
</comment>
<organism evidence="6 7">
    <name type="scientific">Champsocephalus esox</name>
    <name type="common">pike icefish</name>
    <dbReference type="NCBI Taxonomy" id="159716"/>
    <lineage>
        <taxon>Eukaryota</taxon>
        <taxon>Metazoa</taxon>
        <taxon>Chordata</taxon>
        <taxon>Craniata</taxon>
        <taxon>Vertebrata</taxon>
        <taxon>Euteleostomi</taxon>
        <taxon>Actinopterygii</taxon>
        <taxon>Neopterygii</taxon>
        <taxon>Teleostei</taxon>
        <taxon>Neoteleostei</taxon>
        <taxon>Acanthomorphata</taxon>
        <taxon>Eupercaria</taxon>
        <taxon>Perciformes</taxon>
        <taxon>Notothenioidei</taxon>
        <taxon>Channichthyidae</taxon>
        <taxon>Champsocephalus</taxon>
    </lineage>
</organism>
<reference evidence="6 7" key="1">
    <citation type="journal article" date="2023" name="Mol. Biol. Evol.">
        <title>Genomics of Secondarily Temperate Adaptation in the Only Non-Antarctic Icefish.</title>
        <authorList>
            <person name="Rivera-Colon A.G."/>
            <person name="Rayamajhi N."/>
            <person name="Minhas B.F."/>
            <person name="Madrigal G."/>
            <person name="Bilyk K.T."/>
            <person name="Yoon V."/>
            <person name="Hune M."/>
            <person name="Gregory S."/>
            <person name="Cheng C.H.C."/>
            <person name="Catchen J.M."/>
        </authorList>
    </citation>
    <scope>NUCLEOTIDE SEQUENCE [LARGE SCALE GENOMIC DNA]</scope>
    <source>
        <strain evidence="6">JC2023a</strain>
    </source>
</reference>
<comment type="subcellular location">
    <subcellularLocation>
        <location evidence="2">Endomembrane system</location>
        <topology evidence="2">Multi-pass membrane protein</topology>
    </subcellularLocation>
</comment>
<dbReference type="GO" id="GO:0016491">
    <property type="term" value="F:oxidoreductase activity"/>
    <property type="evidence" value="ECO:0007669"/>
    <property type="project" value="InterPro"/>
</dbReference>
<evidence type="ECO:0000256" key="5">
    <source>
        <dbReference type="SAM" id="Phobius"/>
    </source>
</evidence>
<dbReference type="PANTHER" id="PTHR10106">
    <property type="entry name" value="CYTOCHROME B561-RELATED"/>
    <property type="match status" value="1"/>
</dbReference>
<dbReference type="AlphaFoldDB" id="A0AAN8BIA3"/>
<evidence type="ECO:0000256" key="4">
    <source>
        <dbReference type="ARBA" id="ARBA00047447"/>
    </source>
</evidence>
<evidence type="ECO:0008006" key="8">
    <source>
        <dbReference type="Google" id="ProtNLM"/>
    </source>
</evidence>
<sequence>MDESAPRQERLVFAGLVGGAQVLGLASVVLTAVWMGHYRGGFSWDGSSFQFNVHPLCMVLGLVFLQGDGEWTLISEHLRYDHMTSHLAEAFIQSDSQ</sequence>
<evidence type="ECO:0000313" key="7">
    <source>
        <dbReference type="Proteomes" id="UP001335648"/>
    </source>
</evidence>
<gene>
    <name evidence="6" type="ORF">CesoFtcFv8_019323</name>
</gene>
<dbReference type="Proteomes" id="UP001335648">
    <property type="component" value="Unassembled WGS sequence"/>
</dbReference>
<feature type="transmembrane region" description="Helical" evidence="5">
    <location>
        <begin position="12"/>
        <end position="35"/>
    </location>
</feature>
<evidence type="ECO:0000256" key="1">
    <source>
        <dbReference type="ARBA" id="ARBA00001970"/>
    </source>
</evidence>
<evidence type="ECO:0000313" key="6">
    <source>
        <dbReference type="EMBL" id="KAK5885628.1"/>
    </source>
</evidence>
<keyword evidence="5" id="KW-0812">Transmembrane</keyword>
<proteinExistence type="predicted"/>
<dbReference type="GO" id="GO:0012505">
    <property type="term" value="C:endomembrane system"/>
    <property type="evidence" value="ECO:0007669"/>
    <property type="project" value="UniProtKB-SubCell"/>
</dbReference>
<evidence type="ECO:0000256" key="3">
    <source>
        <dbReference type="ARBA" id="ARBA00022967"/>
    </source>
</evidence>
<dbReference type="EMBL" id="JAULUE010002060">
    <property type="protein sequence ID" value="KAK5885628.1"/>
    <property type="molecule type" value="Genomic_DNA"/>
</dbReference>
<dbReference type="InterPro" id="IPR043205">
    <property type="entry name" value="CYB561/CYBRD1-like"/>
</dbReference>
<dbReference type="PANTHER" id="PTHR10106:SF14">
    <property type="entry name" value="TRANSMEMBRANE ASCORBATE-DEPENDENT REDUCTASE CYB561"/>
    <property type="match status" value="1"/>
</dbReference>
<accession>A0AAN8BIA3</accession>
<keyword evidence="3" id="KW-1278">Translocase</keyword>
<keyword evidence="7" id="KW-1185">Reference proteome</keyword>